<evidence type="ECO:0000256" key="1">
    <source>
        <dbReference type="ARBA" id="ARBA00004123"/>
    </source>
</evidence>
<dbReference type="PROSITE" id="PS50868">
    <property type="entry name" value="POST_SET"/>
    <property type="match status" value="1"/>
</dbReference>
<evidence type="ECO:0000313" key="10">
    <source>
        <dbReference type="EMBL" id="GAQ88989.1"/>
    </source>
</evidence>
<dbReference type="InterPro" id="IPR003616">
    <property type="entry name" value="Post-SET_dom"/>
</dbReference>
<organism evidence="10 11">
    <name type="scientific">Klebsormidium nitens</name>
    <name type="common">Green alga</name>
    <name type="synonym">Ulothrix nitens</name>
    <dbReference type="NCBI Taxonomy" id="105231"/>
    <lineage>
        <taxon>Eukaryota</taxon>
        <taxon>Viridiplantae</taxon>
        <taxon>Streptophyta</taxon>
        <taxon>Klebsormidiophyceae</taxon>
        <taxon>Klebsormidiales</taxon>
        <taxon>Klebsormidiaceae</taxon>
        <taxon>Klebsormidium</taxon>
    </lineage>
</organism>
<keyword evidence="11" id="KW-1185">Reference proteome</keyword>
<dbReference type="OrthoDB" id="308383at2759"/>
<keyword evidence="7" id="KW-0539">Nucleus</keyword>
<dbReference type="GO" id="GO:0005634">
    <property type="term" value="C:nucleus"/>
    <property type="evidence" value="ECO:0007669"/>
    <property type="project" value="UniProtKB-SubCell"/>
</dbReference>
<dbReference type="EMBL" id="DF237425">
    <property type="protein sequence ID" value="GAQ88989.1"/>
    <property type="molecule type" value="Genomic_DNA"/>
</dbReference>
<accession>A0A1Y1IHL9</accession>
<keyword evidence="4" id="KW-0489">Methyltransferase</keyword>
<keyword evidence="5" id="KW-0808">Transferase</keyword>
<feature type="domain" description="Post-SET" evidence="9">
    <location>
        <begin position="151"/>
        <end position="167"/>
    </location>
</feature>
<dbReference type="InterPro" id="IPR046341">
    <property type="entry name" value="SET_dom_sf"/>
</dbReference>
<feature type="domain" description="SET" evidence="8">
    <location>
        <begin position="19"/>
        <end position="138"/>
    </location>
</feature>
<keyword evidence="3" id="KW-0158">Chromosome</keyword>
<comment type="subcellular location">
    <subcellularLocation>
        <location evidence="2">Chromosome</location>
    </subcellularLocation>
    <subcellularLocation>
        <location evidence="1">Nucleus</location>
    </subcellularLocation>
</comment>
<dbReference type="OMA" id="NIVAKRD"/>
<dbReference type="Pfam" id="PF00856">
    <property type="entry name" value="SET"/>
    <property type="match status" value="1"/>
</dbReference>
<dbReference type="InterPro" id="IPR050777">
    <property type="entry name" value="SET2_Histone-Lys_MeTrsfase"/>
</dbReference>
<keyword evidence="6" id="KW-0949">S-adenosyl-L-methionine</keyword>
<dbReference type="Proteomes" id="UP000054558">
    <property type="component" value="Unassembled WGS sequence"/>
</dbReference>
<name>A0A1Y1IHL9_KLENI</name>
<evidence type="ECO:0000256" key="3">
    <source>
        <dbReference type="ARBA" id="ARBA00022454"/>
    </source>
</evidence>
<protein>
    <recommendedName>
        <fullName evidence="12">SET domain-containing protein</fullName>
    </recommendedName>
</protein>
<dbReference type="PROSITE" id="PS50280">
    <property type="entry name" value="SET"/>
    <property type="match status" value="1"/>
</dbReference>
<evidence type="ECO:0000313" key="11">
    <source>
        <dbReference type="Proteomes" id="UP000054558"/>
    </source>
</evidence>
<evidence type="ECO:0008006" key="12">
    <source>
        <dbReference type="Google" id="ProtNLM"/>
    </source>
</evidence>
<dbReference type="AlphaFoldDB" id="A0A1Y1IHL9"/>
<dbReference type="SUPFAM" id="SSF82199">
    <property type="entry name" value="SET domain"/>
    <property type="match status" value="1"/>
</dbReference>
<dbReference type="GO" id="GO:0005694">
    <property type="term" value="C:chromosome"/>
    <property type="evidence" value="ECO:0007669"/>
    <property type="project" value="UniProtKB-SubCell"/>
</dbReference>
<evidence type="ECO:0000256" key="2">
    <source>
        <dbReference type="ARBA" id="ARBA00004286"/>
    </source>
</evidence>
<evidence type="ECO:0000256" key="7">
    <source>
        <dbReference type="ARBA" id="ARBA00023242"/>
    </source>
</evidence>
<dbReference type="GO" id="GO:0008168">
    <property type="term" value="F:methyltransferase activity"/>
    <property type="evidence" value="ECO:0007669"/>
    <property type="project" value="UniProtKB-KW"/>
</dbReference>
<dbReference type="STRING" id="105231.A0A1Y1IHL9"/>
<dbReference type="PANTHER" id="PTHR22884">
    <property type="entry name" value="SET DOMAIN PROTEINS"/>
    <property type="match status" value="1"/>
</dbReference>
<dbReference type="GO" id="GO:0032259">
    <property type="term" value="P:methylation"/>
    <property type="evidence" value="ECO:0007669"/>
    <property type="project" value="UniProtKB-KW"/>
</dbReference>
<evidence type="ECO:0000259" key="8">
    <source>
        <dbReference type="PROSITE" id="PS50280"/>
    </source>
</evidence>
<proteinExistence type="predicted"/>
<reference evidence="10 11" key="1">
    <citation type="journal article" date="2014" name="Nat. Commun.">
        <title>Klebsormidium flaccidum genome reveals primary factors for plant terrestrial adaptation.</title>
        <authorList>
            <person name="Hori K."/>
            <person name="Maruyama F."/>
            <person name="Fujisawa T."/>
            <person name="Togashi T."/>
            <person name="Yamamoto N."/>
            <person name="Seo M."/>
            <person name="Sato S."/>
            <person name="Yamada T."/>
            <person name="Mori H."/>
            <person name="Tajima N."/>
            <person name="Moriyama T."/>
            <person name="Ikeuchi M."/>
            <person name="Watanabe M."/>
            <person name="Wada H."/>
            <person name="Kobayashi K."/>
            <person name="Saito M."/>
            <person name="Masuda T."/>
            <person name="Sasaki-Sekimoto Y."/>
            <person name="Mashiguchi K."/>
            <person name="Awai K."/>
            <person name="Shimojima M."/>
            <person name="Masuda S."/>
            <person name="Iwai M."/>
            <person name="Nobusawa T."/>
            <person name="Narise T."/>
            <person name="Kondo S."/>
            <person name="Saito H."/>
            <person name="Sato R."/>
            <person name="Murakawa M."/>
            <person name="Ihara Y."/>
            <person name="Oshima-Yamada Y."/>
            <person name="Ohtaka K."/>
            <person name="Satoh M."/>
            <person name="Sonobe K."/>
            <person name="Ishii M."/>
            <person name="Ohtani R."/>
            <person name="Kanamori-Sato M."/>
            <person name="Honoki R."/>
            <person name="Miyazaki D."/>
            <person name="Mochizuki H."/>
            <person name="Umetsu J."/>
            <person name="Higashi K."/>
            <person name="Shibata D."/>
            <person name="Kamiya Y."/>
            <person name="Sato N."/>
            <person name="Nakamura Y."/>
            <person name="Tabata S."/>
            <person name="Ida S."/>
            <person name="Kurokawa K."/>
            <person name="Ohta H."/>
        </authorList>
    </citation>
    <scope>NUCLEOTIDE SEQUENCE [LARGE SCALE GENOMIC DNA]</scope>
    <source>
        <strain evidence="10 11">NIES-2285</strain>
    </source>
</reference>
<gene>
    <name evidence="10" type="ORF">KFL_004760040</name>
</gene>
<evidence type="ECO:0000259" key="9">
    <source>
        <dbReference type="PROSITE" id="PS50868"/>
    </source>
</evidence>
<dbReference type="InterPro" id="IPR001214">
    <property type="entry name" value="SET_dom"/>
</dbReference>
<dbReference type="Gene3D" id="2.170.270.10">
    <property type="entry name" value="SET domain"/>
    <property type="match status" value="1"/>
</dbReference>
<evidence type="ECO:0000256" key="6">
    <source>
        <dbReference type="ARBA" id="ARBA00022691"/>
    </source>
</evidence>
<sequence>MVVAVTGPERDPKYFSLHQHVELRDSRLGGMGLFATAGIKEGEVIWSDDTYNADKYLHTLPEIKSWPSERQREFMHYAYQIEEETFAGVGSLEIVRSDASNYMNHSCDPNCWFLTEDPARMLARRAMKAGEEITFDYATSETTDFRYQISGWESCLCGSKNCRGKLLGSDYQRPDVRKRYEGHFMPYVQRLIERGAAAGEEDKL</sequence>
<evidence type="ECO:0000256" key="5">
    <source>
        <dbReference type="ARBA" id="ARBA00022679"/>
    </source>
</evidence>
<evidence type="ECO:0000256" key="4">
    <source>
        <dbReference type="ARBA" id="ARBA00022603"/>
    </source>
</evidence>